<dbReference type="InterPro" id="IPR013128">
    <property type="entry name" value="Peptidase_C1A"/>
</dbReference>
<evidence type="ECO:0000313" key="4">
    <source>
        <dbReference type="Proteomes" id="UP000759131"/>
    </source>
</evidence>
<dbReference type="InterPro" id="IPR000668">
    <property type="entry name" value="Peptidase_C1A_C"/>
</dbReference>
<sequence length="168" mass="17954">MSRCLSIVSIAYENSGCLCGRPHDAFKYLKEHDGLASGRSYPYTGVSTGETCLASTMPKVASMASYTMINNEQSLLNAVATVGTVVVAINNASQELTNYKSGILDVPDCGNSPAEWFLVVGYGAENGVDFWSLQSSRGVGWGEQGYLRLVRGKNMCGVADWASYAVAK</sequence>
<dbReference type="InterPro" id="IPR038765">
    <property type="entry name" value="Papain-like_cys_pep_sf"/>
</dbReference>
<name>A0A7R9Q469_9ACAR</name>
<dbReference type="SMART" id="SM00645">
    <property type="entry name" value="Pept_C1"/>
    <property type="match status" value="1"/>
</dbReference>
<dbReference type="SUPFAM" id="SSF54001">
    <property type="entry name" value="Cysteine proteinases"/>
    <property type="match status" value="1"/>
</dbReference>
<dbReference type="PANTHER" id="PTHR12411">
    <property type="entry name" value="CYSTEINE PROTEASE FAMILY C1-RELATED"/>
    <property type="match status" value="1"/>
</dbReference>
<dbReference type="GO" id="GO:0006508">
    <property type="term" value="P:proteolysis"/>
    <property type="evidence" value="ECO:0007669"/>
    <property type="project" value="InterPro"/>
</dbReference>
<dbReference type="Pfam" id="PF00112">
    <property type="entry name" value="Peptidase_C1"/>
    <property type="match status" value="1"/>
</dbReference>
<dbReference type="GO" id="GO:0008234">
    <property type="term" value="F:cysteine-type peptidase activity"/>
    <property type="evidence" value="ECO:0007669"/>
    <property type="project" value="InterPro"/>
</dbReference>
<evidence type="ECO:0000259" key="2">
    <source>
        <dbReference type="SMART" id="SM00645"/>
    </source>
</evidence>
<dbReference type="Gene3D" id="3.90.70.10">
    <property type="entry name" value="Cysteine proteinases"/>
    <property type="match status" value="1"/>
</dbReference>
<organism evidence="3">
    <name type="scientific">Medioppia subpectinata</name>
    <dbReference type="NCBI Taxonomy" id="1979941"/>
    <lineage>
        <taxon>Eukaryota</taxon>
        <taxon>Metazoa</taxon>
        <taxon>Ecdysozoa</taxon>
        <taxon>Arthropoda</taxon>
        <taxon>Chelicerata</taxon>
        <taxon>Arachnida</taxon>
        <taxon>Acari</taxon>
        <taxon>Acariformes</taxon>
        <taxon>Sarcoptiformes</taxon>
        <taxon>Oribatida</taxon>
        <taxon>Brachypylina</taxon>
        <taxon>Oppioidea</taxon>
        <taxon>Oppiidae</taxon>
        <taxon>Medioppia</taxon>
    </lineage>
</organism>
<feature type="domain" description="Peptidase C1A papain C-terminal" evidence="2">
    <location>
        <begin position="3"/>
        <end position="166"/>
    </location>
</feature>
<dbReference type="OrthoDB" id="6502402at2759"/>
<reference evidence="3" key="1">
    <citation type="submission" date="2020-11" db="EMBL/GenBank/DDBJ databases">
        <authorList>
            <person name="Tran Van P."/>
        </authorList>
    </citation>
    <scope>NUCLEOTIDE SEQUENCE</scope>
</reference>
<comment type="similarity">
    <text evidence="1">Belongs to the peptidase C1 family.</text>
</comment>
<accession>A0A7R9Q469</accession>
<evidence type="ECO:0000313" key="3">
    <source>
        <dbReference type="EMBL" id="CAD7630797.1"/>
    </source>
</evidence>
<keyword evidence="4" id="KW-1185">Reference proteome</keyword>
<gene>
    <name evidence="3" type="ORF">OSB1V03_LOCUS11209</name>
</gene>
<dbReference type="Proteomes" id="UP000759131">
    <property type="component" value="Unassembled WGS sequence"/>
</dbReference>
<protein>
    <recommendedName>
        <fullName evidence="2">Peptidase C1A papain C-terminal domain-containing protein</fullName>
    </recommendedName>
</protein>
<dbReference type="EMBL" id="OC863136">
    <property type="protein sequence ID" value="CAD7630797.1"/>
    <property type="molecule type" value="Genomic_DNA"/>
</dbReference>
<dbReference type="EMBL" id="CAJPIZ010008561">
    <property type="protein sequence ID" value="CAG2111227.1"/>
    <property type="molecule type" value="Genomic_DNA"/>
</dbReference>
<proteinExistence type="inferred from homology"/>
<dbReference type="AlphaFoldDB" id="A0A7R9Q469"/>
<evidence type="ECO:0000256" key="1">
    <source>
        <dbReference type="ARBA" id="ARBA00008455"/>
    </source>
</evidence>